<dbReference type="EnsemblPlants" id="AVESA.00010b.r2.1AG0032310.1">
    <property type="protein sequence ID" value="AVESA.00010b.r2.1AG0032310.1.CDS.1"/>
    <property type="gene ID" value="AVESA.00010b.r2.1AG0032310"/>
</dbReference>
<reference evidence="1" key="1">
    <citation type="submission" date="2021-05" db="EMBL/GenBank/DDBJ databases">
        <authorList>
            <person name="Scholz U."/>
            <person name="Mascher M."/>
            <person name="Fiebig A."/>
        </authorList>
    </citation>
    <scope>NUCLEOTIDE SEQUENCE [LARGE SCALE GENOMIC DNA]</scope>
</reference>
<name>A0ACD5TCX8_AVESA</name>
<accession>A0ACD5TCX8</accession>
<protein>
    <submittedName>
        <fullName evidence="1">Uncharacterized protein</fullName>
    </submittedName>
</protein>
<sequence length="141" mass="14857">MDRSEECGAGEAAVEEVVRDLVPGLGRRLGAHWLIQHGVVFGNVHHQVRQELRRNGLPSGLADVVQHAAGAEHHGEVLQLDLRALLQARPPALELAEGVDGDAAELGDLLVESVLRPGEVLVGVGDEQPVGERVAGAADDP</sequence>
<evidence type="ECO:0000313" key="1">
    <source>
        <dbReference type="EnsemblPlants" id="AVESA.00010b.r2.1AG0032310.1.CDS.1"/>
    </source>
</evidence>
<dbReference type="Proteomes" id="UP001732700">
    <property type="component" value="Chromosome 1A"/>
</dbReference>
<evidence type="ECO:0000313" key="2">
    <source>
        <dbReference type="Proteomes" id="UP001732700"/>
    </source>
</evidence>
<keyword evidence="2" id="KW-1185">Reference proteome</keyword>
<organism evidence="1 2">
    <name type="scientific">Avena sativa</name>
    <name type="common">Oat</name>
    <dbReference type="NCBI Taxonomy" id="4498"/>
    <lineage>
        <taxon>Eukaryota</taxon>
        <taxon>Viridiplantae</taxon>
        <taxon>Streptophyta</taxon>
        <taxon>Embryophyta</taxon>
        <taxon>Tracheophyta</taxon>
        <taxon>Spermatophyta</taxon>
        <taxon>Magnoliopsida</taxon>
        <taxon>Liliopsida</taxon>
        <taxon>Poales</taxon>
        <taxon>Poaceae</taxon>
        <taxon>BOP clade</taxon>
        <taxon>Pooideae</taxon>
        <taxon>Poodae</taxon>
        <taxon>Poeae</taxon>
        <taxon>Poeae Chloroplast Group 1 (Aveneae type)</taxon>
        <taxon>Aveninae</taxon>
        <taxon>Avena</taxon>
    </lineage>
</organism>
<reference evidence="1" key="2">
    <citation type="submission" date="2025-09" db="UniProtKB">
        <authorList>
            <consortium name="EnsemblPlants"/>
        </authorList>
    </citation>
    <scope>IDENTIFICATION</scope>
</reference>
<proteinExistence type="predicted"/>